<dbReference type="EMBL" id="QBIY01012713">
    <property type="protein sequence ID" value="RXN18550.1"/>
    <property type="molecule type" value="Genomic_DNA"/>
</dbReference>
<dbReference type="GO" id="GO:0007165">
    <property type="term" value="P:signal transduction"/>
    <property type="evidence" value="ECO:0007669"/>
    <property type="project" value="InterPro"/>
</dbReference>
<sequence>MSQKPPPCSANQSPANLGRTSHCRKLQQLEYLHLILERRKDPRFQIELYEREEDRPMCILSVPILNHKKEVIGVVLAVNKSRPGTCVGSFFSEQDEKVLSSHMVLFGLILENSQLCESSEQESKRNQVLLELAQLVSHDYPSVDDMLSKLAAVILPVTQAQFCTVFISDDNSMVGPFSKMVHIEHKENDCSVQYSTRDYDSNDISYAYAVHVRNSMEMLNIVNSSEAVIPSADSFRLLDFSFSDFDMSQIAMTQAVVRMFLDLNLPQEFSIDYKILCQWVLSVQKCYRSNVVYHNWSHALRTAQCMFVMLQTKELKGSQILSSLSLKEYRACVQMIEKNILATDLAIYIEKRAKFFKLAQNNSCLWTDEGHRELLGSFNQISFSQEVMDRENSTRLPHMQVAYIDGICSPLYEQRLTSRNMLGLGVSFDPPHAD</sequence>
<reference evidence="4 5" key="1">
    <citation type="submission" date="2018-03" db="EMBL/GenBank/DDBJ databases">
        <title>Draft genome sequence of Rohu Carp (Labeo rohita).</title>
        <authorList>
            <person name="Das P."/>
            <person name="Kushwaha B."/>
            <person name="Joshi C.G."/>
            <person name="Kumar D."/>
            <person name="Nagpure N.S."/>
            <person name="Sahoo L."/>
            <person name="Das S.P."/>
            <person name="Bit A."/>
            <person name="Patnaik S."/>
            <person name="Meher P.K."/>
            <person name="Jayasankar P."/>
            <person name="Koringa P.G."/>
            <person name="Patel N.V."/>
            <person name="Hinsu A.T."/>
            <person name="Kumar R."/>
            <person name="Pandey M."/>
            <person name="Agarwal S."/>
            <person name="Srivastava S."/>
            <person name="Singh M."/>
            <person name="Iquebal M.A."/>
            <person name="Jaiswal S."/>
            <person name="Angadi U.B."/>
            <person name="Kumar N."/>
            <person name="Raza M."/>
            <person name="Shah T.M."/>
            <person name="Rai A."/>
            <person name="Jena J.K."/>
        </authorList>
    </citation>
    <scope>NUCLEOTIDE SEQUENCE [LARGE SCALE GENOMIC DNA]</scope>
    <source>
        <strain evidence="4">DASCIFA01</strain>
        <tissue evidence="4">Testis</tissue>
    </source>
</reference>
<keyword evidence="2" id="KW-0378">Hydrolase</keyword>
<keyword evidence="1" id="KW-0479">Metal-binding</keyword>
<dbReference type="AlphaFoldDB" id="A0A498MEG5"/>
<dbReference type="SUPFAM" id="SSF109604">
    <property type="entry name" value="HD-domain/PDEase-like"/>
    <property type="match status" value="1"/>
</dbReference>
<dbReference type="InterPro" id="IPR036971">
    <property type="entry name" value="PDEase_catalytic_dom_sf"/>
</dbReference>
<name>A0A498MEG5_LABRO</name>
<evidence type="ECO:0000313" key="4">
    <source>
        <dbReference type="EMBL" id="RXN18550.1"/>
    </source>
</evidence>
<dbReference type="STRING" id="84645.A0A498MEG5"/>
<feature type="domain" description="PDEase" evidence="3">
    <location>
        <begin position="196"/>
        <end position="324"/>
    </location>
</feature>
<evidence type="ECO:0000259" key="3">
    <source>
        <dbReference type="PROSITE" id="PS51845"/>
    </source>
</evidence>
<dbReference type="PROSITE" id="PS51845">
    <property type="entry name" value="PDEASE_I_2"/>
    <property type="match status" value="1"/>
</dbReference>
<dbReference type="InterPro" id="IPR002073">
    <property type="entry name" value="PDEase_catalytic_dom"/>
</dbReference>
<protein>
    <submittedName>
        <fullName evidence="4">cGMP-specific 3, 5-cyclic phosphodiesterase-like isoform X3</fullName>
    </submittedName>
</protein>
<comment type="caution">
    <text evidence="4">The sequence shown here is derived from an EMBL/GenBank/DDBJ whole genome shotgun (WGS) entry which is preliminary data.</text>
</comment>
<keyword evidence="5" id="KW-1185">Reference proteome</keyword>
<dbReference type="Pfam" id="PF00233">
    <property type="entry name" value="PDEase_I"/>
    <property type="match status" value="1"/>
</dbReference>
<dbReference type="GO" id="GO:0004114">
    <property type="term" value="F:3',5'-cyclic-nucleotide phosphodiesterase activity"/>
    <property type="evidence" value="ECO:0007669"/>
    <property type="project" value="InterPro"/>
</dbReference>
<evidence type="ECO:0000313" key="5">
    <source>
        <dbReference type="Proteomes" id="UP000290572"/>
    </source>
</evidence>
<accession>A0A498MEG5</accession>
<dbReference type="GO" id="GO:0046872">
    <property type="term" value="F:metal ion binding"/>
    <property type="evidence" value="ECO:0007669"/>
    <property type="project" value="UniProtKB-KW"/>
</dbReference>
<dbReference type="Gene3D" id="1.10.1300.10">
    <property type="entry name" value="3'5'-cyclic nucleotide phosphodiesterase, catalytic domain"/>
    <property type="match status" value="2"/>
</dbReference>
<proteinExistence type="predicted"/>
<dbReference type="Gene3D" id="3.30.450.40">
    <property type="match status" value="2"/>
</dbReference>
<organism evidence="4 5">
    <name type="scientific">Labeo rohita</name>
    <name type="common">Indian major carp</name>
    <name type="synonym">Cyprinus rohita</name>
    <dbReference type="NCBI Taxonomy" id="84645"/>
    <lineage>
        <taxon>Eukaryota</taxon>
        <taxon>Metazoa</taxon>
        <taxon>Chordata</taxon>
        <taxon>Craniata</taxon>
        <taxon>Vertebrata</taxon>
        <taxon>Euteleostomi</taxon>
        <taxon>Actinopterygii</taxon>
        <taxon>Neopterygii</taxon>
        <taxon>Teleostei</taxon>
        <taxon>Ostariophysi</taxon>
        <taxon>Cypriniformes</taxon>
        <taxon>Cyprinidae</taxon>
        <taxon>Labeoninae</taxon>
        <taxon>Labeonini</taxon>
        <taxon>Labeo</taxon>
    </lineage>
</organism>
<evidence type="ECO:0000256" key="2">
    <source>
        <dbReference type="ARBA" id="ARBA00022801"/>
    </source>
</evidence>
<dbReference type="Proteomes" id="UP000290572">
    <property type="component" value="Unassembled WGS sequence"/>
</dbReference>
<evidence type="ECO:0000256" key="1">
    <source>
        <dbReference type="ARBA" id="ARBA00022723"/>
    </source>
</evidence>
<dbReference type="InterPro" id="IPR029016">
    <property type="entry name" value="GAF-like_dom_sf"/>
</dbReference>
<dbReference type="PANTHER" id="PTHR11347">
    <property type="entry name" value="CYCLIC NUCLEOTIDE PHOSPHODIESTERASE"/>
    <property type="match status" value="1"/>
</dbReference>
<gene>
    <name evidence="4" type="ORF">ROHU_026157</name>
</gene>
<dbReference type="SUPFAM" id="SSF55781">
    <property type="entry name" value="GAF domain-like"/>
    <property type="match status" value="1"/>
</dbReference>